<dbReference type="EMBL" id="QLNT01000003">
    <property type="protein sequence ID" value="KAF3075339.1"/>
    <property type="molecule type" value="Genomic_DNA"/>
</dbReference>
<evidence type="ECO:0000313" key="1">
    <source>
        <dbReference type="EMBL" id="KAF3075339.1"/>
    </source>
</evidence>
<sequence>RRADRKAQQTARFGLYEYKRHCVAKPAPLAFCVYPLTGRLYETSSITRGGACQWQPQPGRQVALLYYQDGVYPWMAALLSSESLSLLLLLVHRSEDGRGRQAEQRPWLRLWTRVAGCGLT</sequence>
<feature type="non-terminal residue" evidence="1">
    <location>
        <position position="1"/>
    </location>
</feature>
<proteinExistence type="predicted"/>
<keyword evidence="2" id="KW-1185">Reference proteome</keyword>
<organism evidence="1 2">
    <name type="scientific">Trichoderma lentiforme</name>
    <dbReference type="NCBI Taxonomy" id="1567552"/>
    <lineage>
        <taxon>Eukaryota</taxon>
        <taxon>Fungi</taxon>
        <taxon>Dikarya</taxon>
        <taxon>Ascomycota</taxon>
        <taxon>Pezizomycotina</taxon>
        <taxon>Sordariomycetes</taxon>
        <taxon>Hypocreomycetidae</taxon>
        <taxon>Hypocreales</taxon>
        <taxon>Hypocreaceae</taxon>
        <taxon>Trichoderma</taxon>
    </lineage>
</organism>
<name>A0A9P4XN07_9HYPO</name>
<dbReference type="AlphaFoldDB" id="A0A9P4XN07"/>
<dbReference type="Proteomes" id="UP000801864">
    <property type="component" value="Unassembled WGS sequence"/>
</dbReference>
<accession>A0A9P4XN07</accession>
<comment type="caution">
    <text evidence="1">The sequence shown here is derived from an EMBL/GenBank/DDBJ whole genome shotgun (WGS) entry which is preliminary data.</text>
</comment>
<gene>
    <name evidence="1" type="ORF">CFAM422_002076</name>
</gene>
<evidence type="ECO:0000313" key="2">
    <source>
        <dbReference type="Proteomes" id="UP000801864"/>
    </source>
</evidence>
<reference evidence="1 2" key="1">
    <citation type="submission" date="2018-06" db="EMBL/GenBank/DDBJ databases">
        <title>Genome analysis of cellulolytic fungus Trichoderma lentiforme CFAM-422.</title>
        <authorList>
            <person name="Steindorff A.S."/>
            <person name="Formighieri E.F."/>
            <person name="Midorikawa G.E.O."/>
            <person name="Tamietti M.S."/>
            <person name="Ramos E.Z."/>
            <person name="Silva A.S."/>
            <person name="Bon E.P.S."/>
            <person name="Mendes T.D."/>
            <person name="Damaso M.C.T."/>
            <person name="Favaro L.C.L."/>
        </authorList>
    </citation>
    <scope>NUCLEOTIDE SEQUENCE [LARGE SCALE GENOMIC DNA]</scope>
    <source>
        <strain evidence="1 2">CFAM-422</strain>
    </source>
</reference>
<protein>
    <submittedName>
        <fullName evidence="1">Uncharacterized protein</fullName>
    </submittedName>
</protein>